<accession>A0A2S0HY09</accession>
<dbReference type="NCBIfam" id="TIGR04183">
    <property type="entry name" value="Por_Secre_tail"/>
    <property type="match status" value="1"/>
</dbReference>
<feature type="chain" id="PRO_5015452976" description="Fibronectin type-III domain-containing protein" evidence="2">
    <location>
        <begin position="22"/>
        <end position="1106"/>
    </location>
</feature>
<dbReference type="EMBL" id="CP027062">
    <property type="protein sequence ID" value="AVI51549.1"/>
    <property type="molecule type" value="Genomic_DNA"/>
</dbReference>
<dbReference type="Gene3D" id="2.60.40.10">
    <property type="entry name" value="Immunoglobulins"/>
    <property type="match status" value="2"/>
</dbReference>
<feature type="signal peptide" evidence="2">
    <location>
        <begin position="1"/>
        <end position="21"/>
    </location>
</feature>
<proteinExistence type="predicted"/>
<evidence type="ECO:0000259" key="3">
    <source>
        <dbReference type="PROSITE" id="PS50853"/>
    </source>
</evidence>
<evidence type="ECO:0000313" key="5">
    <source>
        <dbReference type="Proteomes" id="UP000238442"/>
    </source>
</evidence>
<protein>
    <recommendedName>
        <fullName evidence="3">Fibronectin type-III domain-containing protein</fullName>
    </recommendedName>
</protein>
<dbReference type="InterPro" id="IPR045474">
    <property type="entry name" value="GEVED"/>
</dbReference>
<dbReference type="Pfam" id="PF00041">
    <property type="entry name" value="fn3"/>
    <property type="match status" value="2"/>
</dbReference>
<dbReference type="InterPro" id="IPR036116">
    <property type="entry name" value="FN3_sf"/>
</dbReference>
<dbReference type="InterPro" id="IPR003961">
    <property type="entry name" value="FN3_dom"/>
</dbReference>
<dbReference type="Proteomes" id="UP000238442">
    <property type="component" value="Chromosome"/>
</dbReference>
<name>A0A2S0HY09_9FLAO</name>
<sequence>MKFKKLLLLSLIMVFPIVGNAQISTESAPTYIGTVSSVEYVTSMLSRPGDLLPPDDTPREAKDKRSIANLIASGQDPQTEDDYFVRNRHEQEQSATRAPASLVFDAYSSSSQPTDPSLAIGPNHVFVVFNTGFAIYDKAGNQLQGQTAPNPAIFPSGGCCDLTVSYDNAADRWVLTFLGSGAQIAVSDGPNPLTAGWNVYTISAINDYQKLSVWSDGYYITDNTSSSNKVWALERDAMLAGDPGAQILGFNLPGIVTSGFFSPQVLNVTDNNLPAAGGATVVYMQDNAWSGVSTDHVKLWTIDVDWNSPGNSTVSSAQQINTTSFISVFDNGSFSNLTQPGGGSAIDALQATIMNQAQFRKFGTHNSAVFNFVVDTDAGSGELAGVRWMELRQNGDNQPWSLYQEGTYTAPDGRHAWNASLAMDGQGNIGMGYTSMSGPTTSSTVRVSSYFTGRLSSDPLGTMTSAEGLIANGNGNIPGTRYGDYSKIDVDPSDDSSFYFINEYFNSGRKGVVGKFQVQAGPPDNEAPTDPTNLTASNLSANGATLNWTASTDNVGVSQYNISIDGNVVGTSTTTSFNVTGLSPSTAYNASVNAQDAAGNVSGNATTSFTTLGASYCSSASTNTSDEYIGRVQLNTIDNTSGAQFYSDFTSISTTLNEGANYTVTVTPVWTGTVYPEAYAVWIDYNDDQDFDDAGELVWSQAANTNSPNSGSFTVPSGTSGNSVRMRVSMKYNGIPTSCETFTYGEVEDYTINLGTGGGGDTTPPTAPTNLTSSNVTDTTADLSWNASTDNVGVTGYEVFLDGSSIGTVTTTSATVTGLTSQTSYAFTVRAFDAAGNNSAFSNTENVTTTGGGGGPGVIAGYYFETGLEGWIDGGSDCVRFNNASRAYEGNYSIRIRDNSNSSNAVSPALDLSGNTQVTIEFHTYARGMENGEDYFVEFYDGSSYQVIGQYITGTHFTNNTFFTDTIVLDSSTYNFNANNRFRFRNDASVNNDQIYFDQVIISGDNVRTPTPGLIPIETSPARTFAQIAGDNIKLFPNPADTQLNVEILQGSFDEIMVYSATGALIAKLDPSLSSFSLDVSNYSSGMYFITFVSEGLAHTKRFIKK</sequence>
<dbReference type="GO" id="GO:0016020">
    <property type="term" value="C:membrane"/>
    <property type="evidence" value="ECO:0007669"/>
    <property type="project" value="UniProtKB-SubCell"/>
</dbReference>
<dbReference type="SMART" id="SM00060">
    <property type="entry name" value="FN3"/>
    <property type="match status" value="2"/>
</dbReference>
<evidence type="ECO:0000313" key="4">
    <source>
        <dbReference type="EMBL" id="AVI51549.1"/>
    </source>
</evidence>
<dbReference type="InterPro" id="IPR050713">
    <property type="entry name" value="RTP_Phos/Ushers"/>
</dbReference>
<dbReference type="KEGG" id="aue:C5O00_10380"/>
<dbReference type="OrthoDB" id="1488385at2"/>
<feature type="domain" description="Fibronectin type-III" evidence="3">
    <location>
        <begin position="530"/>
        <end position="614"/>
    </location>
</feature>
<organism evidence="4 5">
    <name type="scientific">Pukyongia salina</name>
    <dbReference type="NCBI Taxonomy" id="2094025"/>
    <lineage>
        <taxon>Bacteria</taxon>
        <taxon>Pseudomonadati</taxon>
        <taxon>Bacteroidota</taxon>
        <taxon>Flavobacteriia</taxon>
        <taxon>Flavobacteriales</taxon>
        <taxon>Flavobacteriaceae</taxon>
        <taxon>Pukyongia</taxon>
    </lineage>
</organism>
<dbReference type="AlphaFoldDB" id="A0A2S0HY09"/>
<feature type="domain" description="Fibronectin type-III" evidence="3">
    <location>
        <begin position="767"/>
        <end position="852"/>
    </location>
</feature>
<dbReference type="SUPFAM" id="SSF49265">
    <property type="entry name" value="Fibronectin type III"/>
    <property type="match status" value="2"/>
</dbReference>
<evidence type="ECO:0000256" key="1">
    <source>
        <dbReference type="ARBA" id="ARBA00022729"/>
    </source>
</evidence>
<reference evidence="4 5" key="1">
    <citation type="submission" date="2018-02" db="EMBL/GenBank/DDBJ databases">
        <title>Genomic analysis of the strain RR4-38 isolated from a seawater recirculating aquaculture system.</title>
        <authorList>
            <person name="Kim Y.-S."/>
            <person name="Jang Y.H."/>
            <person name="Kim K.-H."/>
        </authorList>
    </citation>
    <scope>NUCLEOTIDE SEQUENCE [LARGE SCALE GENOMIC DNA]</scope>
    <source>
        <strain evidence="4 5">RR4-38</strain>
    </source>
</reference>
<dbReference type="PROSITE" id="PS50853">
    <property type="entry name" value="FN3"/>
    <property type="match status" value="2"/>
</dbReference>
<gene>
    <name evidence="4" type="ORF">C5O00_10380</name>
</gene>
<dbReference type="RefSeq" id="WP_105216789.1">
    <property type="nucleotide sequence ID" value="NZ_CP027062.1"/>
</dbReference>
<dbReference type="PANTHER" id="PTHR46957:SF3">
    <property type="entry name" value="CYTOKINE RECEPTOR"/>
    <property type="match status" value="1"/>
</dbReference>
<dbReference type="CDD" id="cd00063">
    <property type="entry name" value="FN3"/>
    <property type="match status" value="2"/>
</dbReference>
<keyword evidence="5" id="KW-1185">Reference proteome</keyword>
<dbReference type="PANTHER" id="PTHR46957">
    <property type="entry name" value="CYTOKINE RECEPTOR"/>
    <property type="match status" value="1"/>
</dbReference>
<dbReference type="Pfam" id="PF18962">
    <property type="entry name" value="Por_Secre_tail"/>
    <property type="match status" value="1"/>
</dbReference>
<evidence type="ECO:0000256" key="2">
    <source>
        <dbReference type="SAM" id="SignalP"/>
    </source>
</evidence>
<dbReference type="Pfam" id="PF20009">
    <property type="entry name" value="GEVED"/>
    <property type="match status" value="1"/>
</dbReference>
<keyword evidence="1 2" id="KW-0732">Signal</keyword>
<dbReference type="InterPro" id="IPR013783">
    <property type="entry name" value="Ig-like_fold"/>
</dbReference>
<dbReference type="InterPro" id="IPR026444">
    <property type="entry name" value="Secre_tail"/>
</dbReference>